<feature type="region of interest" description="Disordered" evidence="1">
    <location>
        <begin position="50"/>
        <end position="71"/>
    </location>
</feature>
<comment type="caution">
    <text evidence="4">The sequence shown here is derived from an EMBL/GenBank/DDBJ whole genome shotgun (WGS) entry which is preliminary data.</text>
</comment>
<reference evidence="4 5" key="1">
    <citation type="submission" date="2020-08" db="EMBL/GenBank/DDBJ databases">
        <title>Genomic Encyclopedia of Type Strains, Phase III (KMG-III): the genomes of soil and plant-associated and newly described type strains.</title>
        <authorList>
            <person name="Whitman W."/>
        </authorList>
    </citation>
    <scope>NUCLEOTIDE SEQUENCE [LARGE SCALE GENOMIC DNA]</scope>
    <source>
        <strain evidence="4 5">CECT 4462</strain>
    </source>
</reference>
<feature type="domain" description="TraK C-terminal" evidence="3">
    <location>
        <begin position="176"/>
        <end position="288"/>
    </location>
</feature>
<evidence type="ECO:0000313" key="5">
    <source>
        <dbReference type="Proteomes" id="UP000549250"/>
    </source>
</evidence>
<protein>
    <submittedName>
        <fullName evidence="4">Conjugal transfer pilus assembly protein TraK</fullName>
    </submittedName>
</protein>
<dbReference type="Pfam" id="PF23536">
    <property type="entry name" value="TraK_C"/>
    <property type="match status" value="1"/>
</dbReference>
<keyword evidence="5" id="KW-1185">Reference proteome</keyword>
<feature type="signal peptide" evidence="2">
    <location>
        <begin position="1"/>
        <end position="25"/>
    </location>
</feature>
<proteinExistence type="predicted"/>
<dbReference type="AlphaFoldDB" id="A0A839T8A9"/>
<accession>A0A839T8A9</accession>
<evidence type="ECO:0000256" key="1">
    <source>
        <dbReference type="SAM" id="MobiDB-lite"/>
    </source>
</evidence>
<dbReference type="RefSeq" id="WP_221189919.1">
    <property type="nucleotide sequence ID" value="NZ_JACHXI010000034.1"/>
</dbReference>
<organism evidence="4 5">
    <name type="scientific">Azomonas macrocytogenes</name>
    <name type="common">Azotobacter macrocytogenes</name>
    <dbReference type="NCBI Taxonomy" id="69962"/>
    <lineage>
        <taxon>Bacteria</taxon>
        <taxon>Pseudomonadati</taxon>
        <taxon>Pseudomonadota</taxon>
        <taxon>Gammaproteobacteria</taxon>
        <taxon>Pseudomonadales</taxon>
        <taxon>Pseudomonadaceae</taxon>
        <taxon>Azomonas</taxon>
    </lineage>
</organism>
<feature type="compositionally biased region" description="Low complexity" evidence="1">
    <location>
        <begin position="52"/>
        <end position="66"/>
    </location>
</feature>
<name>A0A839T8A9_AZOMA</name>
<feature type="region of interest" description="Disordered" evidence="1">
    <location>
        <begin position="288"/>
        <end position="307"/>
    </location>
</feature>
<feature type="compositionally biased region" description="Polar residues" evidence="1">
    <location>
        <begin position="289"/>
        <end position="301"/>
    </location>
</feature>
<evidence type="ECO:0000256" key="2">
    <source>
        <dbReference type="SAM" id="SignalP"/>
    </source>
</evidence>
<dbReference type="Proteomes" id="UP000549250">
    <property type="component" value="Unassembled WGS sequence"/>
</dbReference>
<sequence length="307" mass="32840">MGKLKTSTLMTCTASLLALVAQALAADSSDSSEIPVVPAQVLTQNVPRPIDASAPAKQKPAAPAASLNGNPNTTLVMKPGANLVTPISIGHLNRLVTPFTEPAVNTTSAATTKVAENVVYIETDSDVPVTMFITEKGNEAQALSLTLVPQEVPPREIVLKLSESMGFVGRMSSNKAERWETSQPYIETIRTLFRHLALGDIPQGYAMTAMPQNQQLPRCAAQGLAFDFEHGQLVMGHSLKVLVGVAQNLSNRPIEIKESVCGSWDVAAVAAWPHNVLEPGARTEVYVAQKQSRSTAPTTKRPSLVER</sequence>
<gene>
    <name evidence="4" type="ORF">FHR87_003764</name>
</gene>
<dbReference type="EMBL" id="JACHXI010000034">
    <property type="protein sequence ID" value="MBB3105328.1"/>
    <property type="molecule type" value="Genomic_DNA"/>
</dbReference>
<feature type="chain" id="PRO_5032732760" evidence="2">
    <location>
        <begin position="26"/>
        <end position="307"/>
    </location>
</feature>
<keyword evidence="2" id="KW-0732">Signal</keyword>
<evidence type="ECO:0000259" key="3">
    <source>
        <dbReference type="Pfam" id="PF23536"/>
    </source>
</evidence>
<dbReference type="InterPro" id="IPR055397">
    <property type="entry name" value="TraK_C"/>
</dbReference>
<evidence type="ECO:0000313" key="4">
    <source>
        <dbReference type="EMBL" id="MBB3105328.1"/>
    </source>
</evidence>